<evidence type="ECO:0000256" key="1">
    <source>
        <dbReference type="SAM" id="MobiDB-lite"/>
    </source>
</evidence>
<dbReference type="RefSeq" id="WP_265963049.1">
    <property type="nucleotide sequence ID" value="NZ_JAPEVI010000003.1"/>
</dbReference>
<keyword evidence="2" id="KW-0812">Transmembrane</keyword>
<dbReference type="EMBL" id="JAPEVI010000003">
    <property type="protein sequence ID" value="MCX2723274.1"/>
    <property type="molecule type" value="Genomic_DNA"/>
</dbReference>
<name>A0ABT3R247_9HYPH</name>
<keyword evidence="2" id="KW-0472">Membrane</keyword>
<evidence type="ECO:0008006" key="5">
    <source>
        <dbReference type="Google" id="ProtNLM"/>
    </source>
</evidence>
<comment type="caution">
    <text evidence="3">The sequence shown here is derived from an EMBL/GenBank/DDBJ whole genome shotgun (WGS) entry which is preliminary data.</text>
</comment>
<reference evidence="3 4" key="1">
    <citation type="journal article" date="2016" name="Int. J. Syst. Evol. Microbiol.">
        <title>Labrenzia salina sp. nov., isolated from the rhizosphere of the halophyte Arthrocnemum macrostachyum.</title>
        <authorList>
            <person name="Camacho M."/>
            <person name="Redondo-Gomez S."/>
            <person name="Rodriguez-Llorente I."/>
            <person name="Rohde M."/>
            <person name="Sproer C."/>
            <person name="Schumann P."/>
            <person name="Klenk H.P."/>
            <person name="Montero-Calasanz M.D.C."/>
        </authorList>
    </citation>
    <scope>NUCLEOTIDE SEQUENCE [LARGE SCALE GENOMIC DNA]</scope>
    <source>
        <strain evidence="3 4">DSM 29163</strain>
    </source>
</reference>
<gene>
    <name evidence="3" type="ORF">ON753_12970</name>
</gene>
<protein>
    <recommendedName>
        <fullName evidence="5">Anti-sigma factor RsiW</fullName>
    </recommendedName>
</protein>
<accession>A0ABT3R247</accession>
<sequence length="294" mass="31589">MTSTRQDIREIDLMAYADGLLEGDSARKAAVEAYLEENPIDAARVAAIIEDNRLIRELYAEELHRPVPQWLSRVLREPAPRRRRMPTATAASLALAVLAAGGGWFIGHSGGTAVPSELLRDIAGHHLDAQVQTAVATPSSGLLLPNLSQRVLIEVPVPDLSAHGFELTGRSVVDVGGKTMVRVVYNSSDEAINLFMRLRRNAKTTDMRDIETDDVSVHYWSEGALAYALTINAGKDRAASLAQAVRDAAQPGHFVEPPPANVAGQVEPAAGNSSQAVDGQTEPAPGLPQPRQFN</sequence>
<organism evidence="3 4">
    <name type="scientific">Roseibium salinum</name>
    <dbReference type="NCBI Taxonomy" id="1604349"/>
    <lineage>
        <taxon>Bacteria</taxon>
        <taxon>Pseudomonadati</taxon>
        <taxon>Pseudomonadota</taxon>
        <taxon>Alphaproteobacteria</taxon>
        <taxon>Hyphomicrobiales</taxon>
        <taxon>Stappiaceae</taxon>
        <taxon>Roseibium</taxon>
    </lineage>
</organism>
<keyword evidence="2" id="KW-1133">Transmembrane helix</keyword>
<feature type="region of interest" description="Disordered" evidence="1">
    <location>
        <begin position="251"/>
        <end position="294"/>
    </location>
</feature>
<dbReference type="Proteomes" id="UP001300261">
    <property type="component" value="Unassembled WGS sequence"/>
</dbReference>
<evidence type="ECO:0000313" key="4">
    <source>
        <dbReference type="Proteomes" id="UP001300261"/>
    </source>
</evidence>
<feature type="transmembrane region" description="Helical" evidence="2">
    <location>
        <begin position="85"/>
        <end position="106"/>
    </location>
</feature>
<evidence type="ECO:0000256" key="2">
    <source>
        <dbReference type="SAM" id="Phobius"/>
    </source>
</evidence>
<keyword evidence="4" id="KW-1185">Reference proteome</keyword>
<evidence type="ECO:0000313" key="3">
    <source>
        <dbReference type="EMBL" id="MCX2723274.1"/>
    </source>
</evidence>
<proteinExistence type="predicted"/>